<dbReference type="InterPro" id="IPR002347">
    <property type="entry name" value="SDR_fam"/>
</dbReference>
<protein>
    <submittedName>
        <fullName evidence="4">3-oxoacyl-ACP reductase FabG</fullName>
        <ecNumber evidence="4">1.1.1.100</ecNumber>
    </submittedName>
</protein>
<dbReference type="AlphaFoldDB" id="A0A507ZQW8"/>
<comment type="similarity">
    <text evidence="1">Belongs to the short-chain dehydrogenases/reductases (SDR) family.</text>
</comment>
<dbReference type="InterPro" id="IPR057326">
    <property type="entry name" value="KR_dom"/>
</dbReference>
<evidence type="ECO:0000259" key="3">
    <source>
        <dbReference type="SMART" id="SM00822"/>
    </source>
</evidence>
<dbReference type="SMART" id="SM00822">
    <property type="entry name" value="PKS_KR"/>
    <property type="match status" value="1"/>
</dbReference>
<dbReference type="CDD" id="cd05333">
    <property type="entry name" value="BKR_SDR_c"/>
    <property type="match status" value="1"/>
</dbReference>
<comment type="caution">
    <text evidence="4">The sequence shown here is derived from an EMBL/GenBank/DDBJ whole genome shotgun (WGS) entry which is preliminary data.</text>
</comment>
<dbReference type="Gene3D" id="3.40.50.720">
    <property type="entry name" value="NAD(P)-binding Rossmann-like Domain"/>
    <property type="match status" value="1"/>
</dbReference>
<name>A0A507ZQW8_9FLAO</name>
<dbReference type="InterPro" id="IPR050259">
    <property type="entry name" value="SDR"/>
</dbReference>
<dbReference type="InterPro" id="IPR036291">
    <property type="entry name" value="NAD(P)-bd_dom_sf"/>
</dbReference>
<dbReference type="EMBL" id="VIAR01000005">
    <property type="protein sequence ID" value="TQD39011.1"/>
    <property type="molecule type" value="Genomic_DNA"/>
</dbReference>
<dbReference type="PRINTS" id="PR00081">
    <property type="entry name" value="GDHRDH"/>
</dbReference>
<dbReference type="GO" id="GO:0004316">
    <property type="term" value="F:3-oxoacyl-[acyl-carrier-protein] reductase (NADPH) activity"/>
    <property type="evidence" value="ECO:0007669"/>
    <property type="project" value="UniProtKB-EC"/>
</dbReference>
<evidence type="ECO:0000313" key="5">
    <source>
        <dbReference type="Proteomes" id="UP000317169"/>
    </source>
</evidence>
<reference evidence="4 5" key="1">
    <citation type="submission" date="2019-06" db="EMBL/GenBank/DDBJ databases">
        <title>Flavibacter putida gen. nov., sp. nov., a novel marine bacterium of the family Flavobacteriaceae isolated from coastal seawater.</title>
        <authorList>
            <person name="Feng X."/>
        </authorList>
    </citation>
    <scope>NUCLEOTIDE SEQUENCE [LARGE SCALE GENOMIC DNA]</scope>
    <source>
        <strain evidence="4 5">PLHSN227</strain>
    </source>
</reference>
<dbReference type="PANTHER" id="PTHR42879:SF2">
    <property type="entry name" value="3-OXOACYL-[ACYL-CARRIER-PROTEIN] REDUCTASE FABG"/>
    <property type="match status" value="1"/>
</dbReference>
<evidence type="ECO:0000313" key="4">
    <source>
        <dbReference type="EMBL" id="TQD39011.1"/>
    </source>
</evidence>
<dbReference type="Pfam" id="PF13561">
    <property type="entry name" value="adh_short_C2"/>
    <property type="match status" value="1"/>
</dbReference>
<dbReference type="SUPFAM" id="SSF51735">
    <property type="entry name" value="NAD(P)-binding Rossmann-fold domains"/>
    <property type="match status" value="1"/>
</dbReference>
<dbReference type="EC" id="1.1.1.100" evidence="4"/>
<gene>
    <name evidence="4" type="primary">fabG</name>
    <name evidence="4" type="ORF">FKR84_06330</name>
</gene>
<evidence type="ECO:0000256" key="2">
    <source>
        <dbReference type="ARBA" id="ARBA00023002"/>
    </source>
</evidence>
<feature type="domain" description="Ketoreductase" evidence="3">
    <location>
        <begin position="6"/>
        <end position="194"/>
    </location>
</feature>
<keyword evidence="5" id="KW-1185">Reference proteome</keyword>
<keyword evidence="2 4" id="KW-0560">Oxidoreductase</keyword>
<dbReference type="PANTHER" id="PTHR42879">
    <property type="entry name" value="3-OXOACYL-(ACYL-CARRIER-PROTEIN) REDUCTASE"/>
    <property type="match status" value="1"/>
</dbReference>
<organism evidence="4 5">
    <name type="scientific">Haloflavibacter putidus</name>
    <dbReference type="NCBI Taxonomy" id="2576776"/>
    <lineage>
        <taxon>Bacteria</taxon>
        <taxon>Pseudomonadati</taxon>
        <taxon>Bacteroidota</taxon>
        <taxon>Flavobacteriia</taxon>
        <taxon>Flavobacteriales</taxon>
        <taxon>Flavobacteriaceae</taxon>
        <taxon>Haloflavibacter</taxon>
    </lineage>
</organism>
<dbReference type="OrthoDB" id="9803333at2"/>
<dbReference type="RefSeq" id="WP_141421459.1">
    <property type="nucleotide sequence ID" value="NZ_VIAR01000005.1"/>
</dbReference>
<proteinExistence type="inferred from homology"/>
<dbReference type="NCBIfam" id="NF004200">
    <property type="entry name" value="PRK05653.1-5"/>
    <property type="match status" value="1"/>
</dbReference>
<accession>A0A507ZQW8</accession>
<dbReference type="PRINTS" id="PR00080">
    <property type="entry name" value="SDRFAMILY"/>
</dbReference>
<dbReference type="Proteomes" id="UP000317169">
    <property type="component" value="Unassembled WGS sequence"/>
</dbReference>
<dbReference type="FunFam" id="3.40.50.720:FF:000173">
    <property type="entry name" value="3-oxoacyl-[acyl-carrier protein] reductase"/>
    <property type="match status" value="1"/>
</dbReference>
<sequence length="247" mass="26843">MATEKKYAVVSGGSRGIGRAIALQLAKDLNYNILLTYYSQEEAAKKVCKDIEDFGLQANALQIDVSQRDTTRKALNQWQTENSSAVIEVLVNNAGIRNDGLFVWQKDEAWDSVLATNLNGFYNLTQALLEPMLKAKFGRIINIVSLSGEKGNAGQVNYSAAKAGVIGATKALAQEIAKRKVTVNAVAPGFIKTDMTKNLNEKELKKSIPANRFGTPEEVANLVSFLASEKANYITGQVIHINGGIYS</sequence>
<dbReference type="NCBIfam" id="NF009466">
    <property type="entry name" value="PRK12826.1-2"/>
    <property type="match status" value="1"/>
</dbReference>
<evidence type="ECO:0000256" key="1">
    <source>
        <dbReference type="ARBA" id="ARBA00006484"/>
    </source>
</evidence>